<dbReference type="AlphaFoldDB" id="A0AAD8T0J4"/>
<dbReference type="Proteomes" id="UP001231189">
    <property type="component" value="Unassembled WGS sequence"/>
</dbReference>
<name>A0AAD8T0J4_LOLMU</name>
<proteinExistence type="predicted"/>
<gene>
    <name evidence="2" type="ORF">QYE76_055526</name>
</gene>
<organism evidence="2 3">
    <name type="scientific">Lolium multiflorum</name>
    <name type="common">Italian ryegrass</name>
    <name type="synonym">Lolium perenne subsp. multiflorum</name>
    <dbReference type="NCBI Taxonomy" id="4521"/>
    <lineage>
        <taxon>Eukaryota</taxon>
        <taxon>Viridiplantae</taxon>
        <taxon>Streptophyta</taxon>
        <taxon>Embryophyta</taxon>
        <taxon>Tracheophyta</taxon>
        <taxon>Spermatophyta</taxon>
        <taxon>Magnoliopsida</taxon>
        <taxon>Liliopsida</taxon>
        <taxon>Poales</taxon>
        <taxon>Poaceae</taxon>
        <taxon>BOP clade</taxon>
        <taxon>Pooideae</taxon>
        <taxon>Poodae</taxon>
        <taxon>Poeae</taxon>
        <taxon>Poeae Chloroplast Group 2 (Poeae type)</taxon>
        <taxon>Loliodinae</taxon>
        <taxon>Loliinae</taxon>
        <taxon>Lolium</taxon>
    </lineage>
</organism>
<protein>
    <submittedName>
        <fullName evidence="2">Uncharacterized protein</fullName>
    </submittedName>
</protein>
<evidence type="ECO:0000256" key="1">
    <source>
        <dbReference type="SAM" id="MobiDB-lite"/>
    </source>
</evidence>
<accession>A0AAD8T0J4</accession>
<evidence type="ECO:0000313" key="3">
    <source>
        <dbReference type="Proteomes" id="UP001231189"/>
    </source>
</evidence>
<keyword evidence="3" id="KW-1185">Reference proteome</keyword>
<dbReference type="EMBL" id="JAUUTY010000003">
    <property type="protein sequence ID" value="KAK1667367.1"/>
    <property type="molecule type" value="Genomic_DNA"/>
</dbReference>
<sequence>MAAAFARSVNARGRRPPDATIPGEDLERRSTKPKEIKSGVVQRGLKLNFLSNVTDLEYIASNNVESGCLVKCLSGSFSDILDSAVIFSELLDRFQTKNVPGVLVDLSGLVTMPFVSASRSILCYGDESLHKVCFDVVWIVATVTTVEILPMETILRSITLILSQDTNELSNVRDADYDFSMGACFHALHSSCPVYIVKSSAADIVNVFPRAKLAKDYAYDLQLSLNSCIKFLSPDNHYAYPLKPEMAIQVVNPKTSLFVRISTQVISWIPWICKQATKNFLFSFDVLPYFEALQTVMLLRSYHPGDTKLFEDESRLIGDHGEDYGYPAYVDPISLLKRMWSDGHASTRACLDWKLKCLMVQVFAKIGDRLNTECHLEVLELAVHCESADVQNEVLMSLLIIVLHSGPRMLAVMFKKLE</sequence>
<evidence type="ECO:0000313" key="2">
    <source>
        <dbReference type="EMBL" id="KAK1667367.1"/>
    </source>
</evidence>
<comment type="caution">
    <text evidence="2">The sequence shown here is derived from an EMBL/GenBank/DDBJ whole genome shotgun (WGS) entry which is preliminary data.</text>
</comment>
<reference evidence="2" key="1">
    <citation type="submission" date="2023-07" db="EMBL/GenBank/DDBJ databases">
        <title>A chromosome-level genome assembly of Lolium multiflorum.</title>
        <authorList>
            <person name="Chen Y."/>
            <person name="Copetti D."/>
            <person name="Kolliker R."/>
            <person name="Studer B."/>
        </authorList>
    </citation>
    <scope>NUCLEOTIDE SEQUENCE</scope>
    <source>
        <strain evidence="2">02402/16</strain>
        <tissue evidence="2">Leaf</tissue>
    </source>
</reference>
<feature type="region of interest" description="Disordered" evidence="1">
    <location>
        <begin position="1"/>
        <end position="29"/>
    </location>
</feature>